<dbReference type="GO" id="GO:0005975">
    <property type="term" value="P:carbohydrate metabolic process"/>
    <property type="evidence" value="ECO:0007669"/>
    <property type="project" value="InterPro"/>
</dbReference>
<dbReference type="CDD" id="cd10938">
    <property type="entry name" value="CE4_HpPgdA_like"/>
    <property type="match status" value="1"/>
</dbReference>
<dbReference type="AlphaFoldDB" id="A0A0D6JU98"/>
<dbReference type="PANTHER" id="PTHR47561">
    <property type="entry name" value="POLYSACCHARIDE DEACETYLASE FAMILY PROTEIN (AFU_ORTHOLOGUE AFUA_6G05030)"/>
    <property type="match status" value="1"/>
</dbReference>
<dbReference type="GO" id="GO:0016810">
    <property type="term" value="F:hydrolase activity, acting on carbon-nitrogen (but not peptide) bonds"/>
    <property type="evidence" value="ECO:0007669"/>
    <property type="project" value="InterPro"/>
</dbReference>
<reference evidence="3" key="1">
    <citation type="submission" date="2015-03" db="EMBL/GenBank/DDBJ databases">
        <authorList>
            <person name="Urmite Genomes"/>
        </authorList>
    </citation>
    <scope>NUCLEOTIDE SEQUENCE [LARGE SCALE GENOMIC DNA]</scope>
    <source>
        <strain evidence="3">Arc-Hr</strain>
    </source>
</reference>
<organism evidence="2 3">
    <name type="scientific">Haloferax massiliensis</name>
    <dbReference type="NCBI Taxonomy" id="1476858"/>
    <lineage>
        <taxon>Archaea</taxon>
        <taxon>Methanobacteriati</taxon>
        <taxon>Methanobacteriota</taxon>
        <taxon>Stenosarchaea group</taxon>
        <taxon>Halobacteria</taxon>
        <taxon>Halobacteriales</taxon>
        <taxon>Haloferacaceae</taxon>
        <taxon>Haloferax</taxon>
    </lineage>
</organism>
<dbReference type="SUPFAM" id="SSF88713">
    <property type="entry name" value="Glycoside hydrolase/deacetylase"/>
    <property type="match status" value="1"/>
</dbReference>
<evidence type="ECO:0000313" key="2">
    <source>
        <dbReference type="EMBL" id="CQR51975.1"/>
    </source>
</evidence>
<dbReference type="Pfam" id="PF01522">
    <property type="entry name" value="Polysacc_deac_1"/>
    <property type="match status" value="1"/>
</dbReference>
<dbReference type="InterPro" id="IPR037950">
    <property type="entry name" value="PgdA-like"/>
</dbReference>
<dbReference type="InterPro" id="IPR011330">
    <property type="entry name" value="Glyco_hydro/deAcase_b/a-brl"/>
</dbReference>
<proteinExistence type="predicted"/>
<dbReference type="PROSITE" id="PS51677">
    <property type="entry name" value="NODB"/>
    <property type="match status" value="1"/>
</dbReference>
<protein>
    <submittedName>
        <fullName evidence="2">Peptidoglycan deacetylase</fullName>
    </submittedName>
</protein>
<feature type="domain" description="NodB homology" evidence="1">
    <location>
        <begin position="29"/>
        <end position="275"/>
    </location>
</feature>
<dbReference type="InterPro" id="IPR002509">
    <property type="entry name" value="NODB_dom"/>
</dbReference>
<sequence>METAITSIFVGRSVTHHSVCLTFDFDGVSSWIHSFGSPDSPTKLSRGLFGVDVGAPRVLDLLDEFGVEATWFTPGHTIDSFPEAAEEVWSRGHDVQHHGWSHTRPRQYESRAAEYDDVKRGVESIVDLTGRRPTGYRSPSWDFSTHTLGILDELGFEWDSSQMATDFEPYRVREGWAAPADAPFERGTETDIVEVPVSWQRDDFPAFAFNRERGYANEKAVFRQWREQFDWMVDNVDGGVFVLTMHPQVIGQSHRLARLESFVEHVADAPGVAFETVGEVADRFGSA</sequence>
<dbReference type="PANTHER" id="PTHR47561:SF1">
    <property type="entry name" value="POLYSACCHARIDE DEACETYLASE FAMILY PROTEIN (AFU_ORTHOLOGUE AFUA_6G05030)"/>
    <property type="match status" value="1"/>
</dbReference>
<dbReference type="Proteomes" id="UP000198902">
    <property type="component" value="Unassembled WGS sequence"/>
</dbReference>
<accession>A0A0D6JU98</accession>
<dbReference type="EMBL" id="CSTE01000003">
    <property type="protein sequence ID" value="CQR51975.1"/>
    <property type="molecule type" value="Genomic_DNA"/>
</dbReference>
<evidence type="ECO:0000313" key="3">
    <source>
        <dbReference type="Proteomes" id="UP000198902"/>
    </source>
</evidence>
<gene>
    <name evidence="2" type="primary">pgdA_1</name>
    <name evidence="2" type="ORF">BN996_02917</name>
</gene>
<evidence type="ECO:0000259" key="1">
    <source>
        <dbReference type="PROSITE" id="PS51677"/>
    </source>
</evidence>
<name>A0A0D6JU98_9EURY</name>
<keyword evidence="3" id="KW-1185">Reference proteome</keyword>
<dbReference type="Gene3D" id="3.20.20.370">
    <property type="entry name" value="Glycoside hydrolase/deacetylase"/>
    <property type="match status" value="1"/>
</dbReference>